<keyword evidence="4" id="KW-1185">Reference proteome</keyword>
<reference evidence="3 4" key="1">
    <citation type="submission" date="2019-03" db="EMBL/GenBank/DDBJ databases">
        <authorList>
            <person name="Gaulin E."/>
            <person name="Dumas B."/>
        </authorList>
    </citation>
    <scope>NUCLEOTIDE SEQUENCE [LARGE SCALE GENOMIC DNA]</scope>
    <source>
        <strain evidence="3">CBS 568.67</strain>
    </source>
</reference>
<dbReference type="InterPro" id="IPR013783">
    <property type="entry name" value="Ig-like_fold"/>
</dbReference>
<evidence type="ECO:0000313" key="4">
    <source>
        <dbReference type="Proteomes" id="UP000332933"/>
    </source>
</evidence>
<dbReference type="EMBL" id="CAADRA010007074">
    <property type="protein sequence ID" value="VFT99037.1"/>
    <property type="molecule type" value="Genomic_DNA"/>
</dbReference>
<reference evidence="2" key="2">
    <citation type="submission" date="2019-06" db="EMBL/GenBank/DDBJ databases">
        <title>Genomics analysis of Aphanomyces spp. identifies a new class of oomycete effector associated with host adaptation.</title>
        <authorList>
            <person name="Gaulin E."/>
        </authorList>
    </citation>
    <scope>NUCLEOTIDE SEQUENCE</scope>
    <source>
        <strain evidence="2">CBS 578.67</strain>
    </source>
</reference>
<dbReference type="OrthoDB" id="10353226at2759"/>
<dbReference type="Proteomes" id="UP000332933">
    <property type="component" value="Unassembled WGS sequence"/>
</dbReference>
<organism evidence="3 4">
    <name type="scientific">Aphanomyces stellatus</name>
    <dbReference type="NCBI Taxonomy" id="120398"/>
    <lineage>
        <taxon>Eukaryota</taxon>
        <taxon>Sar</taxon>
        <taxon>Stramenopiles</taxon>
        <taxon>Oomycota</taxon>
        <taxon>Saprolegniomycetes</taxon>
        <taxon>Saprolegniales</taxon>
        <taxon>Verrucalvaceae</taxon>
        <taxon>Aphanomyces</taxon>
    </lineage>
</organism>
<proteinExistence type="predicted"/>
<dbReference type="SUPFAM" id="SSF49354">
    <property type="entry name" value="PapD-like"/>
    <property type="match status" value="1"/>
</dbReference>
<evidence type="ECO:0000313" key="2">
    <source>
        <dbReference type="EMBL" id="KAF0685766.1"/>
    </source>
</evidence>
<dbReference type="InterPro" id="IPR008962">
    <property type="entry name" value="PapD-like_sf"/>
</dbReference>
<accession>A0A485LLT5</accession>
<evidence type="ECO:0000259" key="1">
    <source>
        <dbReference type="PROSITE" id="PS50202"/>
    </source>
</evidence>
<dbReference type="InterPro" id="IPR000535">
    <property type="entry name" value="MSP_dom"/>
</dbReference>
<dbReference type="Gene3D" id="2.60.40.10">
    <property type="entry name" value="Immunoglobulins"/>
    <property type="match status" value="1"/>
</dbReference>
<sequence length="197" mass="20651">MGNTVAGESRNCISAVAVHPLIESSAVATTQATPASSSTAAVEDEIITVEPTQGLEFLLLPHTTPVAVLTLRNLSSTMAVVYGILAKEDIAHRFYCQPPRGYIGPGKIATVAVVLKPGFCRAFLATPAADRSATDRHSLRVHVAAVGTAMAVPTDAADADTKTAAFWTAQAPKSANVWIVQVPCRLALLRYNTALNA</sequence>
<evidence type="ECO:0000313" key="3">
    <source>
        <dbReference type="EMBL" id="VFT99037.1"/>
    </source>
</evidence>
<feature type="domain" description="MSP" evidence="1">
    <location>
        <begin position="46"/>
        <end position="185"/>
    </location>
</feature>
<gene>
    <name evidence="3" type="primary">Aste57867_22374</name>
    <name evidence="2" type="ORF">As57867_022304</name>
    <name evidence="3" type="ORF">ASTE57867_22374</name>
</gene>
<protein>
    <submittedName>
        <fullName evidence="3">Aste57867_22374 protein</fullName>
    </submittedName>
</protein>
<dbReference type="AlphaFoldDB" id="A0A485LLT5"/>
<name>A0A485LLT5_9STRA</name>
<dbReference type="EMBL" id="VJMH01007048">
    <property type="protein sequence ID" value="KAF0685766.1"/>
    <property type="molecule type" value="Genomic_DNA"/>
</dbReference>
<dbReference type="PROSITE" id="PS50202">
    <property type="entry name" value="MSP"/>
    <property type="match status" value="1"/>
</dbReference>